<dbReference type="EMBL" id="HBIR01036940">
    <property type="protein sequence ID" value="CAE0568133.1"/>
    <property type="molecule type" value="Transcribed_RNA"/>
</dbReference>
<proteinExistence type="predicted"/>
<sequence>MFAGGTHITATQYTMHQSGSGSWPVGSRDAASEATRLIKTVESVYSQSMSHADEAKKREHDSARTQQELQRVVQDNEKLRAKLQHDERVRLQDTTMREELLENRLRIEAISESQRGFKTQIKEYGAIIHNMKEATDAKRKQLADYSSAIDDIKEKQKDRKELRRRNTLLSRNLHGLKQQLADSERTGTERAKALEAEAQRFRTSLEEKDALARDKAAVQGLLDAKGGDMVRLGAQKDAVVNIFVIEMKELDTQLLSMGKEAATREEQLRNASARLEANAARISELSTQHAEKAQIADQYKARNDVLQASAASYQSQLDEKEQQRVALAEQHSAGVKELEEKLAGLREHSSAESERAAAAARESQKQMAQLEREKTDVLESAAKSKKADEAEKKQLQASHEGQLEELRARCGRIEEAAQKADGEHKSVASERDAQIEQLKKELGDAQKQHSDDKDQMQRQNQQQLLNLQGQLNEAGRAKKQEADEAAQTRQKLEAQLAALREESDKKLSAEQSQARELQGELEAAKAELGEAGERATAAEARVAELERQLQLGSRAAQPTPQHAAARPPGGAATPKSRSLSYRPGRGPRAPAVRYGSSTGSNPMITPASSVSPEPPKTLPERTPRAEEGGGGKPPQLDSEPSARKVPEQPRRSVGQQKRKEGPPSSPTKESTPPAQSQFVAKPEGAAQGPPRRSAGGSTKLRRTALSRRTQPGTKAQPAKGRDVFDLDVFDD</sequence>
<gene>
    <name evidence="3" type="ORF">EHUX00137_LOCUS28828</name>
</gene>
<feature type="coiled-coil region" evidence="1">
    <location>
        <begin position="62"/>
        <end position="89"/>
    </location>
</feature>
<feature type="compositionally biased region" description="Basic and acidic residues" evidence="2">
    <location>
        <begin position="640"/>
        <end position="650"/>
    </location>
</feature>
<feature type="region of interest" description="Disordered" evidence="2">
    <location>
        <begin position="345"/>
        <end position="731"/>
    </location>
</feature>
<feature type="coiled-coil region" evidence="1">
    <location>
        <begin position="145"/>
        <end position="211"/>
    </location>
</feature>
<feature type="compositionally biased region" description="Polar residues" evidence="2">
    <location>
        <begin position="595"/>
        <end position="611"/>
    </location>
</feature>
<reference evidence="3" key="1">
    <citation type="submission" date="2021-01" db="EMBL/GenBank/DDBJ databases">
        <authorList>
            <person name="Corre E."/>
            <person name="Pelletier E."/>
            <person name="Niang G."/>
            <person name="Scheremetjew M."/>
            <person name="Finn R."/>
            <person name="Kale V."/>
            <person name="Holt S."/>
            <person name="Cochrane G."/>
            <person name="Meng A."/>
            <person name="Brown T."/>
            <person name="Cohen L."/>
        </authorList>
    </citation>
    <scope>NUCLEOTIDE SEQUENCE</scope>
    <source>
        <strain evidence="3">379</strain>
    </source>
</reference>
<feature type="compositionally biased region" description="Basic and acidic residues" evidence="2">
    <location>
        <begin position="345"/>
        <end position="355"/>
    </location>
</feature>
<feature type="compositionally biased region" description="Low complexity" evidence="2">
    <location>
        <begin position="582"/>
        <end position="591"/>
    </location>
</feature>
<accession>A0A7S3SXV1</accession>
<feature type="compositionally biased region" description="Polar residues" evidence="2">
    <location>
        <begin position="8"/>
        <end position="21"/>
    </location>
</feature>
<feature type="compositionally biased region" description="Basic and acidic residues" evidence="2">
    <location>
        <begin position="499"/>
        <end position="508"/>
    </location>
</feature>
<feature type="compositionally biased region" description="Basic and acidic residues" evidence="2">
    <location>
        <begin position="618"/>
        <end position="629"/>
    </location>
</feature>
<evidence type="ECO:0000313" key="3">
    <source>
        <dbReference type="EMBL" id="CAE0568133.1"/>
    </source>
</evidence>
<evidence type="ECO:0000256" key="2">
    <source>
        <dbReference type="SAM" id="MobiDB-lite"/>
    </source>
</evidence>
<evidence type="ECO:0000256" key="1">
    <source>
        <dbReference type="SAM" id="Coils"/>
    </source>
</evidence>
<dbReference type="PANTHER" id="PTHR45615:SF66">
    <property type="entry name" value="CARD DOMAIN-CONTAINING PROTEIN"/>
    <property type="match status" value="1"/>
</dbReference>
<feature type="compositionally biased region" description="Low complexity" evidence="2">
    <location>
        <begin position="563"/>
        <end position="572"/>
    </location>
</feature>
<feature type="region of interest" description="Disordered" evidence="2">
    <location>
        <begin position="1"/>
        <end position="28"/>
    </location>
</feature>
<organism evidence="3">
    <name type="scientific">Emiliania huxleyi</name>
    <name type="common">Coccolithophore</name>
    <name type="synonym">Pontosphaera huxleyi</name>
    <dbReference type="NCBI Taxonomy" id="2903"/>
    <lineage>
        <taxon>Eukaryota</taxon>
        <taxon>Haptista</taxon>
        <taxon>Haptophyta</taxon>
        <taxon>Prymnesiophyceae</taxon>
        <taxon>Isochrysidales</taxon>
        <taxon>Noelaerhabdaceae</taxon>
        <taxon>Emiliania</taxon>
    </lineage>
</organism>
<name>A0A7S3SXV1_EMIHU</name>
<keyword evidence="1" id="KW-0175">Coiled coil</keyword>
<feature type="compositionally biased region" description="Basic and acidic residues" evidence="2">
    <location>
        <begin position="401"/>
        <end position="456"/>
    </location>
</feature>
<protein>
    <submittedName>
        <fullName evidence="3">Uncharacterized protein</fullName>
    </submittedName>
</protein>
<feature type="compositionally biased region" description="Basic and acidic residues" evidence="2">
    <location>
        <begin position="522"/>
        <end position="533"/>
    </location>
</feature>
<dbReference type="AlphaFoldDB" id="A0A7S3SXV1"/>
<feature type="compositionally biased region" description="Basic and acidic residues" evidence="2">
    <location>
        <begin position="385"/>
        <end position="394"/>
    </location>
</feature>
<feature type="compositionally biased region" description="Low complexity" evidence="2">
    <location>
        <begin position="457"/>
        <end position="472"/>
    </location>
</feature>
<dbReference type="PANTHER" id="PTHR45615">
    <property type="entry name" value="MYOSIN HEAVY CHAIN, NON-MUSCLE"/>
    <property type="match status" value="1"/>
</dbReference>